<dbReference type="AlphaFoldDB" id="A0A085NHS4"/>
<proteinExistence type="predicted"/>
<gene>
    <name evidence="1" type="ORF">M514_18823</name>
</gene>
<reference evidence="1" key="1">
    <citation type="journal article" date="2014" name="Nat. Genet.">
        <title>Genome and transcriptome of the porcine whipworm Trichuris suis.</title>
        <authorList>
            <person name="Jex A.R."/>
            <person name="Nejsum P."/>
            <person name="Schwarz E.M."/>
            <person name="Hu L."/>
            <person name="Young N.D."/>
            <person name="Hall R.S."/>
            <person name="Korhonen P.K."/>
            <person name="Liao S."/>
            <person name="Thamsborg S."/>
            <person name="Xia J."/>
            <person name="Xu P."/>
            <person name="Wang S."/>
            <person name="Scheerlinck J.P."/>
            <person name="Hofmann A."/>
            <person name="Sternberg P.W."/>
            <person name="Wang J."/>
            <person name="Gasser R.B."/>
        </authorList>
    </citation>
    <scope>NUCLEOTIDE SEQUENCE [LARGE SCALE GENOMIC DNA]</scope>
    <source>
        <strain evidence="1">DCEP-RM93F</strain>
    </source>
</reference>
<dbReference type="Proteomes" id="UP000030758">
    <property type="component" value="Unassembled WGS sequence"/>
</dbReference>
<evidence type="ECO:0000313" key="1">
    <source>
        <dbReference type="EMBL" id="KFD69020.1"/>
    </source>
</evidence>
<protein>
    <submittedName>
        <fullName evidence="1">Uncharacterized protein</fullName>
    </submittedName>
</protein>
<sequence>MTDTVNAELRNSSITFGASSARPLPGSSTSFFNAHIWPTKPLKRKIHFRSVWVCSTQSSTRSRSISSSMDARISKTRKHKDYVSSLKKAAAVPVKECHLSLDLMREQVATFSVRLDGTEEKAVAVEKSFRILKLKVLQYTCSKPIKESPSVLEQKNIFTLYTHDRCKSGTKCRYFTTFR</sequence>
<organism evidence="1">
    <name type="scientific">Trichuris suis</name>
    <name type="common">pig whipworm</name>
    <dbReference type="NCBI Taxonomy" id="68888"/>
    <lineage>
        <taxon>Eukaryota</taxon>
        <taxon>Metazoa</taxon>
        <taxon>Ecdysozoa</taxon>
        <taxon>Nematoda</taxon>
        <taxon>Enoplea</taxon>
        <taxon>Dorylaimia</taxon>
        <taxon>Trichinellida</taxon>
        <taxon>Trichuridae</taxon>
        <taxon>Trichuris</taxon>
    </lineage>
</organism>
<accession>A0A085NHS4</accession>
<dbReference type="EMBL" id="KL367499">
    <property type="protein sequence ID" value="KFD69020.1"/>
    <property type="molecule type" value="Genomic_DNA"/>
</dbReference>
<name>A0A085NHS4_9BILA</name>